<gene>
    <name evidence="2" type="ORF">SETIT_3G042900v2</name>
</gene>
<reference evidence="2" key="1">
    <citation type="journal article" date="2012" name="Nat. Biotechnol.">
        <title>Reference genome sequence of the model plant Setaria.</title>
        <authorList>
            <person name="Bennetzen J.L."/>
            <person name="Schmutz J."/>
            <person name="Wang H."/>
            <person name="Percifield R."/>
            <person name="Hawkins J."/>
            <person name="Pontaroli A.C."/>
            <person name="Estep M."/>
            <person name="Feng L."/>
            <person name="Vaughn J.N."/>
            <person name="Grimwood J."/>
            <person name="Jenkins J."/>
            <person name="Barry K."/>
            <person name="Lindquist E."/>
            <person name="Hellsten U."/>
            <person name="Deshpande S."/>
            <person name="Wang X."/>
            <person name="Wu X."/>
            <person name="Mitros T."/>
            <person name="Triplett J."/>
            <person name="Yang X."/>
            <person name="Ye C.Y."/>
            <person name="Mauro-Herrera M."/>
            <person name="Wang L."/>
            <person name="Li P."/>
            <person name="Sharma M."/>
            <person name="Sharma R."/>
            <person name="Ronald P.C."/>
            <person name="Panaud O."/>
            <person name="Kellogg E.A."/>
            <person name="Brutnell T.P."/>
            <person name="Doust A.N."/>
            <person name="Tuskan G.A."/>
            <person name="Rokhsar D."/>
            <person name="Devos K.M."/>
        </authorList>
    </citation>
    <scope>NUCLEOTIDE SEQUENCE [LARGE SCALE GENOMIC DNA]</scope>
    <source>
        <strain evidence="2">Yugu1</strain>
    </source>
</reference>
<feature type="region of interest" description="Disordered" evidence="1">
    <location>
        <begin position="44"/>
        <end position="64"/>
    </location>
</feature>
<protein>
    <recommendedName>
        <fullName evidence="3">DUF1618 domain-containing protein</fullName>
    </recommendedName>
</protein>
<dbReference type="PANTHER" id="PTHR33074">
    <property type="entry name" value="EXPRESSED PROTEIN-RELATED"/>
    <property type="match status" value="1"/>
</dbReference>
<reference evidence="2" key="2">
    <citation type="submission" date="2015-07" db="EMBL/GenBank/DDBJ databases">
        <authorList>
            <person name="Noorani M."/>
        </authorList>
    </citation>
    <scope>NUCLEOTIDE SEQUENCE</scope>
    <source>
        <strain evidence="2">Yugu1</strain>
    </source>
</reference>
<accession>A0A368QBI5</accession>
<organism evidence="2">
    <name type="scientific">Setaria italica</name>
    <name type="common">Foxtail millet</name>
    <name type="synonym">Panicum italicum</name>
    <dbReference type="NCBI Taxonomy" id="4555"/>
    <lineage>
        <taxon>Eukaryota</taxon>
        <taxon>Viridiplantae</taxon>
        <taxon>Streptophyta</taxon>
        <taxon>Embryophyta</taxon>
        <taxon>Tracheophyta</taxon>
        <taxon>Spermatophyta</taxon>
        <taxon>Magnoliopsida</taxon>
        <taxon>Liliopsida</taxon>
        <taxon>Poales</taxon>
        <taxon>Poaceae</taxon>
        <taxon>PACMAD clade</taxon>
        <taxon>Panicoideae</taxon>
        <taxon>Panicodae</taxon>
        <taxon>Paniceae</taxon>
        <taxon>Cenchrinae</taxon>
        <taxon>Setaria</taxon>
    </lineage>
</organism>
<dbReference type="EMBL" id="CM003530">
    <property type="protein sequence ID" value="RCV15243.1"/>
    <property type="molecule type" value="Genomic_DNA"/>
</dbReference>
<evidence type="ECO:0008006" key="3">
    <source>
        <dbReference type="Google" id="ProtNLM"/>
    </source>
</evidence>
<dbReference type="AlphaFoldDB" id="A0A368QBI5"/>
<evidence type="ECO:0000313" key="2">
    <source>
        <dbReference type="EMBL" id="RCV15243.1"/>
    </source>
</evidence>
<proteinExistence type="predicted"/>
<name>A0A368QBI5_SETIT</name>
<evidence type="ECO:0000256" key="1">
    <source>
        <dbReference type="SAM" id="MobiDB-lite"/>
    </source>
</evidence>
<sequence>MGHSWASAPRTCAGGPRNAALLFVEDAFFQFFPLPAWYPARRRRRHQPPLPPSESPLAPGSMGPSDHLNLNAHAYVSIVSHANATTASATTRKHQTTEVSLRPARPPLPSDLLVHCPGLDPADFAVPPRIIRTAEGLLLLRVAIGLRLAGRLRLLRLPRRHRKGPVARAAVAPAPLLPRRRRRPPRPRRPLHHRRAVCHAHARRVRPPLVPLRVPREAETWSCRHVSVEEPQGEFPLKVPRNCYRLFYHDTTTVITIGGEGGDHGLGRSLARHPARRRTRCLKLVHLEAKATQLPYDDEETGFRSVLMHDWAITTWSNTKMSSSWEDWDKGHKVQASDITIDG</sequence>